<dbReference type="RefSeq" id="WP_284369693.1">
    <property type="nucleotide sequence ID" value="NZ_BSNJ01000001.1"/>
</dbReference>
<dbReference type="InterPro" id="IPR058625">
    <property type="entry name" value="MdtA-like_BSH"/>
</dbReference>
<sequence>MNQIGTPESQTHTLGTTRPPRRKKLWILRTLTFILPIVVIVGAIGGTVAMSALSPEPEETEDPIKALPVLTASAKSDSVTLSITTQGEVQARTKIRLVTQVGGRITYMSPNFIEGGRFSRGELLARIDPAEYRLRVTQNRASVSQAETVLAREQSEAELARMDWEDLGRGGTPTPLTLREPQMAEAAASLEAAKARLAEAELQLARTEIRAPFDGRVTERLVDAGEFVGMNSQLGQVYATDIMDVRLPLTHNELRQTGLYLGYESGGDTEIPVILTSDVAGQPVEWSGVIARTDSEFDTQSRVLHAYAEVRGAFEGASAKAPLAPGLFVQAKLAGRTLNNVVVIPRNALRGQDKVYVAKTDGTLSIHTVEVLSSDRNRVVLGSGITPGMAVVTSPIRGAAEGMPIEVVETLASDMVSTSSEKEGA</sequence>
<feature type="transmembrane region" description="Helical" evidence="3">
    <location>
        <begin position="26"/>
        <end position="53"/>
    </location>
</feature>
<dbReference type="EMBL" id="BSNJ01000001">
    <property type="protein sequence ID" value="GLQ19763.1"/>
    <property type="molecule type" value="Genomic_DNA"/>
</dbReference>
<dbReference type="Gene3D" id="1.10.287.470">
    <property type="entry name" value="Helix hairpin bin"/>
    <property type="match status" value="1"/>
</dbReference>
<feature type="coiled-coil region" evidence="2">
    <location>
        <begin position="183"/>
        <end position="210"/>
    </location>
</feature>
<keyword evidence="3" id="KW-1133">Transmembrane helix</keyword>
<organism evidence="5 6">
    <name type="scientific">Algimonas porphyrae</name>
    <dbReference type="NCBI Taxonomy" id="1128113"/>
    <lineage>
        <taxon>Bacteria</taxon>
        <taxon>Pseudomonadati</taxon>
        <taxon>Pseudomonadota</taxon>
        <taxon>Alphaproteobacteria</taxon>
        <taxon>Maricaulales</taxon>
        <taxon>Robiginitomaculaceae</taxon>
        <taxon>Algimonas</taxon>
    </lineage>
</organism>
<reference evidence="5" key="1">
    <citation type="journal article" date="2014" name="Int. J. Syst. Evol. Microbiol.">
        <title>Complete genome of a new Firmicutes species belonging to the dominant human colonic microbiota ('Ruminococcus bicirculans') reveals two chromosomes and a selective capacity to utilize plant glucans.</title>
        <authorList>
            <consortium name="NISC Comparative Sequencing Program"/>
            <person name="Wegmann U."/>
            <person name="Louis P."/>
            <person name="Goesmann A."/>
            <person name="Henrissat B."/>
            <person name="Duncan S.H."/>
            <person name="Flint H.J."/>
        </authorList>
    </citation>
    <scope>NUCLEOTIDE SEQUENCE</scope>
    <source>
        <strain evidence="5">NBRC 108216</strain>
    </source>
</reference>
<dbReference type="InterPro" id="IPR006143">
    <property type="entry name" value="RND_pump_MFP"/>
</dbReference>
<protein>
    <submittedName>
        <fullName evidence="5">RND superfamily efflux pump MFP component</fullName>
    </submittedName>
</protein>
<proteinExistence type="inferred from homology"/>
<keyword evidence="6" id="KW-1185">Reference proteome</keyword>
<comment type="caution">
    <text evidence="5">The sequence shown here is derived from an EMBL/GenBank/DDBJ whole genome shotgun (WGS) entry which is preliminary data.</text>
</comment>
<feature type="domain" description="Multidrug resistance protein MdtA-like barrel-sandwich hybrid" evidence="4">
    <location>
        <begin position="97"/>
        <end position="236"/>
    </location>
</feature>
<gene>
    <name evidence="5" type="ORF">GCM10007854_07180</name>
</gene>
<evidence type="ECO:0000259" key="4">
    <source>
        <dbReference type="Pfam" id="PF25917"/>
    </source>
</evidence>
<dbReference type="PANTHER" id="PTHR30469:SF12">
    <property type="entry name" value="MULTIDRUG RESISTANCE PROTEIN MDTA"/>
    <property type="match status" value="1"/>
</dbReference>
<dbReference type="Pfam" id="PF25917">
    <property type="entry name" value="BSH_RND"/>
    <property type="match status" value="1"/>
</dbReference>
<dbReference type="Gene3D" id="2.40.30.170">
    <property type="match status" value="1"/>
</dbReference>
<dbReference type="PANTHER" id="PTHR30469">
    <property type="entry name" value="MULTIDRUG RESISTANCE PROTEIN MDTA"/>
    <property type="match status" value="1"/>
</dbReference>
<comment type="similarity">
    <text evidence="1">Belongs to the membrane fusion protein (MFP) (TC 8.A.1) family.</text>
</comment>
<reference evidence="5" key="2">
    <citation type="submission" date="2023-01" db="EMBL/GenBank/DDBJ databases">
        <title>Draft genome sequence of Algimonas porphyrae strain NBRC 108216.</title>
        <authorList>
            <person name="Sun Q."/>
            <person name="Mori K."/>
        </authorList>
    </citation>
    <scope>NUCLEOTIDE SEQUENCE</scope>
    <source>
        <strain evidence="5">NBRC 108216</strain>
    </source>
</reference>
<dbReference type="NCBIfam" id="TIGR01730">
    <property type="entry name" value="RND_mfp"/>
    <property type="match status" value="1"/>
</dbReference>
<keyword evidence="2" id="KW-0175">Coiled coil</keyword>
<dbReference type="Gene3D" id="2.40.50.100">
    <property type="match status" value="1"/>
</dbReference>
<evidence type="ECO:0000313" key="5">
    <source>
        <dbReference type="EMBL" id="GLQ19763.1"/>
    </source>
</evidence>
<name>A0ABQ5UYX0_9PROT</name>
<evidence type="ECO:0000256" key="1">
    <source>
        <dbReference type="ARBA" id="ARBA00009477"/>
    </source>
</evidence>
<accession>A0ABQ5UYX0</accession>
<dbReference type="Proteomes" id="UP001161390">
    <property type="component" value="Unassembled WGS sequence"/>
</dbReference>
<evidence type="ECO:0000256" key="2">
    <source>
        <dbReference type="SAM" id="Coils"/>
    </source>
</evidence>
<evidence type="ECO:0000256" key="3">
    <source>
        <dbReference type="SAM" id="Phobius"/>
    </source>
</evidence>
<evidence type="ECO:0000313" key="6">
    <source>
        <dbReference type="Proteomes" id="UP001161390"/>
    </source>
</evidence>
<dbReference type="Gene3D" id="2.40.420.20">
    <property type="match status" value="1"/>
</dbReference>
<dbReference type="SUPFAM" id="SSF111369">
    <property type="entry name" value="HlyD-like secretion proteins"/>
    <property type="match status" value="1"/>
</dbReference>
<keyword evidence="3" id="KW-0472">Membrane</keyword>
<keyword evidence="3" id="KW-0812">Transmembrane</keyword>